<organism evidence="1 2">
    <name type="scientific">Monilinia fructigena</name>
    <dbReference type="NCBI Taxonomy" id="38457"/>
    <lineage>
        <taxon>Eukaryota</taxon>
        <taxon>Fungi</taxon>
        <taxon>Dikarya</taxon>
        <taxon>Ascomycota</taxon>
        <taxon>Pezizomycotina</taxon>
        <taxon>Leotiomycetes</taxon>
        <taxon>Helotiales</taxon>
        <taxon>Sclerotiniaceae</taxon>
        <taxon>Monilinia</taxon>
    </lineage>
</organism>
<comment type="caution">
    <text evidence="1">The sequence shown here is derived from an EMBL/GenBank/DDBJ whole genome shotgun (WGS) entry which is preliminary data.</text>
</comment>
<dbReference type="EMBL" id="QKRW01000056">
    <property type="protein sequence ID" value="RAL59256.1"/>
    <property type="molecule type" value="Genomic_DNA"/>
</dbReference>
<evidence type="ECO:0000313" key="1">
    <source>
        <dbReference type="EMBL" id="RAL59256.1"/>
    </source>
</evidence>
<dbReference type="OrthoDB" id="62952at2759"/>
<name>A0A395IGE0_9HELO</name>
<keyword evidence="2" id="KW-1185">Reference proteome</keyword>
<gene>
    <name evidence="1" type="ORF">DID88_006970</name>
</gene>
<dbReference type="AlphaFoldDB" id="A0A395IGE0"/>
<accession>A0A395IGE0</accession>
<sequence length="100" mass="11602">MLRNLRKFTIYDACAADVPDIIQISTDKQLNRFKEDLDEGFASGLEISADTKTEIQTLVTSQQPVDLLYNMHEALATYAQAFERYRPFKMHMGLRREDNQ</sequence>
<protein>
    <submittedName>
        <fullName evidence="1">Uncharacterized protein</fullName>
    </submittedName>
</protein>
<proteinExistence type="predicted"/>
<reference evidence="1 2" key="1">
    <citation type="submission" date="2018-06" db="EMBL/GenBank/DDBJ databases">
        <title>Genome Sequence of the Brown Rot Fungal Pathogen Monilinia fructigena.</title>
        <authorList>
            <person name="Landi L."/>
            <person name="De Miccolis Angelini R.M."/>
            <person name="Pollastro S."/>
            <person name="Abate D."/>
            <person name="Faretra F."/>
            <person name="Romanazzi G."/>
        </authorList>
    </citation>
    <scope>NUCLEOTIDE SEQUENCE [LARGE SCALE GENOMIC DNA]</scope>
    <source>
        <strain evidence="1 2">Mfrg269</strain>
    </source>
</reference>
<dbReference type="Proteomes" id="UP000249056">
    <property type="component" value="Unassembled WGS sequence"/>
</dbReference>
<evidence type="ECO:0000313" key="2">
    <source>
        <dbReference type="Proteomes" id="UP000249056"/>
    </source>
</evidence>